<dbReference type="OrthoDB" id="1641131at2759"/>
<dbReference type="STRING" id="1088818.A0A2I0A239"/>
<dbReference type="PANTHER" id="PTHR21477:SF12">
    <property type="entry name" value="PROTEIN PHLOEM PROTEIN 2-LIKE A10"/>
    <property type="match status" value="1"/>
</dbReference>
<dbReference type="Proteomes" id="UP000236161">
    <property type="component" value="Unassembled WGS sequence"/>
</dbReference>
<dbReference type="AlphaFoldDB" id="A0A2I0A239"/>
<proteinExistence type="predicted"/>
<protein>
    <submittedName>
        <fullName evidence="1">Phloem protein 2-like A10</fullName>
    </submittedName>
</protein>
<dbReference type="InterPro" id="IPR019141">
    <property type="entry name" value="DUF2045"/>
</dbReference>
<gene>
    <name evidence="1" type="primary">PP2A10</name>
    <name evidence="1" type="ORF">AXF42_Ash004145</name>
</gene>
<organism evidence="1 2">
    <name type="scientific">Apostasia shenzhenica</name>
    <dbReference type="NCBI Taxonomy" id="1088818"/>
    <lineage>
        <taxon>Eukaryota</taxon>
        <taxon>Viridiplantae</taxon>
        <taxon>Streptophyta</taxon>
        <taxon>Embryophyta</taxon>
        <taxon>Tracheophyta</taxon>
        <taxon>Spermatophyta</taxon>
        <taxon>Magnoliopsida</taxon>
        <taxon>Liliopsida</taxon>
        <taxon>Asparagales</taxon>
        <taxon>Orchidaceae</taxon>
        <taxon>Apostasioideae</taxon>
        <taxon>Apostasia</taxon>
    </lineage>
</organism>
<dbReference type="EMBL" id="KZ452037">
    <property type="protein sequence ID" value="PKA49605.1"/>
    <property type="molecule type" value="Genomic_DNA"/>
</dbReference>
<reference evidence="1 2" key="1">
    <citation type="journal article" date="2017" name="Nature">
        <title>The Apostasia genome and the evolution of orchids.</title>
        <authorList>
            <person name="Zhang G.Q."/>
            <person name="Liu K.W."/>
            <person name="Li Z."/>
            <person name="Lohaus R."/>
            <person name="Hsiao Y.Y."/>
            <person name="Niu S.C."/>
            <person name="Wang J.Y."/>
            <person name="Lin Y.C."/>
            <person name="Xu Q."/>
            <person name="Chen L.J."/>
            <person name="Yoshida K."/>
            <person name="Fujiwara S."/>
            <person name="Wang Z.W."/>
            <person name="Zhang Y.Q."/>
            <person name="Mitsuda N."/>
            <person name="Wang M."/>
            <person name="Liu G.H."/>
            <person name="Pecoraro L."/>
            <person name="Huang H.X."/>
            <person name="Xiao X.J."/>
            <person name="Lin M."/>
            <person name="Wu X.Y."/>
            <person name="Wu W.L."/>
            <person name="Chen Y.Y."/>
            <person name="Chang S.B."/>
            <person name="Sakamoto S."/>
            <person name="Ohme-Takagi M."/>
            <person name="Yagi M."/>
            <person name="Zeng S.J."/>
            <person name="Shen C.Y."/>
            <person name="Yeh C.M."/>
            <person name="Luo Y.B."/>
            <person name="Tsai W.C."/>
            <person name="Van de Peer Y."/>
            <person name="Liu Z.J."/>
        </authorList>
    </citation>
    <scope>NUCLEOTIDE SEQUENCE [LARGE SCALE GENOMIC DNA]</scope>
    <source>
        <strain evidence="2">cv. Shenzhen</strain>
        <tissue evidence="1">Stem</tissue>
    </source>
</reference>
<sequence>MTVSAFGADDKIPPFEAITCLSSLFKPYPLTRIRISFPFATQKILQISVQSSPMASGLAETALSVYRPRRRWLLLLAAAGLSGYGAYKVYHFPSVTAKRRELARLVGALVSVADAAFSSAKVLSFISSDLSGFLKSESDEIPPSLKQIAKIALSNETSVTISRVSEAMTIGIVRGFCTKEGEAHSSLNFSDKVLEKLLSNKGSGFASVVVGSFARNMVMALYTGGEPTDSRSKSDSGDAAGWVDLICNDKCRDLIADSIQLFVSTAVAVYLEKTKDVNTYDQFFSGLTNPTHEPRVKDMLVSVCNGSMETLVKTSREVLANPSSSSSSGHEGIDVKQIQRVFSPKNVRRKEVNGWIEKISSVLAVPRNRQFFLDVTSRLTFESLRSFLEFVVWKIEDGVKRGVDFIYEEVVERGLDLVRYLNAQAMFSLSFCLTLCARIANGTKVLVIA</sequence>
<evidence type="ECO:0000313" key="1">
    <source>
        <dbReference type="EMBL" id="PKA49605.1"/>
    </source>
</evidence>
<name>A0A2I0A239_9ASPA</name>
<keyword evidence="2" id="KW-1185">Reference proteome</keyword>
<accession>A0A2I0A239</accession>
<evidence type="ECO:0000313" key="2">
    <source>
        <dbReference type="Proteomes" id="UP000236161"/>
    </source>
</evidence>
<dbReference type="PANTHER" id="PTHR21477">
    <property type="entry name" value="ZGC:172139"/>
    <property type="match status" value="1"/>
</dbReference>